<reference evidence="2 3" key="1">
    <citation type="submission" date="2016-08" db="EMBL/GenBank/DDBJ databases">
        <title>A new outlook on sporulation: Clostridium algidixylanolyticum.</title>
        <authorList>
            <person name="Poppleton D.I."/>
            <person name="Gribaldo S."/>
        </authorList>
    </citation>
    <scope>NUCLEOTIDE SEQUENCE [LARGE SCALE GENOMIC DNA]</scope>
    <source>
        <strain evidence="2 3">SPL73</strain>
    </source>
</reference>
<dbReference type="Gene3D" id="3.40.50.150">
    <property type="entry name" value="Vaccinia Virus protein VP39"/>
    <property type="match status" value="1"/>
</dbReference>
<dbReference type="RefSeq" id="WP_120196273.1">
    <property type="nucleotide sequence ID" value="NZ_MCIA01000009.1"/>
</dbReference>
<gene>
    <name evidence="2" type="ORF">BET01_16795</name>
</gene>
<dbReference type="OrthoDB" id="9777257at2"/>
<comment type="caution">
    <text evidence="2">The sequence shown here is derived from an EMBL/GenBank/DDBJ whole genome shotgun (WGS) entry which is preliminary data.</text>
</comment>
<proteinExistence type="predicted"/>
<dbReference type="PANTHER" id="PTHR47739:SF1">
    <property type="entry name" value="TRNA1(VAL) (ADENINE(37)-N6)-METHYLTRANSFERASE"/>
    <property type="match status" value="1"/>
</dbReference>
<dbReference type="CDD" id="cd02440">
    <property type="entry name" value="AdoMet_MTases"/>
    <property type="match status" value="1"/>
</dbReference>
<protein>
    <recommendedName>
        <fullName evidence="1">Methyltransferase small domain-containing protein</fullName>
    </recommendedName>
</protein>
<organism evidence="2 3">
    <name type="scientific">Lacrimispora algidixylanolytica</name>
    <dbReference type="NCBI Taxonomy" id="94868"/>
    <lineage>
        <taxon>Bacteria</taxon>
        <taxon>Bacillati</taxon>
        <taxon>Bacillota</taxon>
        <taxon>Clostridia</taxon>
        <taxon>Lachnospirales</taxon>
        <taxon>Lachnospiraceae</taxon>
        <taxon>Lacrimispora</taxon>
    </lineage>
</organism>
<evidence type="ECO:0000313" key="3">
    <source>
        <dbReference type="Proteomes" id="UP000284277"/>
    </source>
</evidence>
<sequence>MIIDLKDNERIDDLQRNGYQIIQKQNGFCFGMDAVLLSGFAQVKPGERAVDLGTGTGIIPILLEAKYDGIHYTGLEIQEEVADMAKRSVVLNHLENKVSIVTGDIKEASRLFGAASFDVVTSNPPYMNDAHGLKNPDLPKAIARHEVLCSLDDVTREAARLLKPGGRFYMVHRPHRLIEIVTALKGYGLEPKRMKMVHPFVDREANMVLIEAVRGGKSMIKVEAPIIVYKEQGVYADEIYTIYGY</sequence>
<keyword evidence="3" id="KW-1185">Reference proteome</keyword>
<dbReference type="Pfam" id="PF05175">
    <property type="entry name" value="MTS"/>
    <property type="match status" value="1"/>
</dbReference>
<dbReference type="InterPro" id="IPR007848">
    <property type="entry name" value="Small_mtfrase_dom"/>
</dbReference>
<dbReference type="Proteomes" id="UP000284277">
    <property type="component" value="Unassembled WGS sequence"/>
</dbReference>
<dbReference type="InterPro" id="IPR029063">
    <property type="entry name" value="SAM-dependent_MTases_sf"/>
</dbReference>
<dbReference type="EMBL" id="MCIA01000009">
    <property type="protein sequence ID" value="RKD32893.1"/>
    <property type="molecule type" value="Genomic_DNA"/>
</dbReference>
<dbReference type="PANTHER" id="PTHR47739">
    <property type="entry name" value="TRNA1(VAL) (ADENINE(37)-N6)-METHYLTRANSFERASE"/>
    <property type="match status" value="1"/>
</dbReference>
<accession>A0A419T648</accession>
<dbReference type="AlphaFoldDB" id="A0A419T648"/>
<dbReference type="InterPro" id="IPR050210">
    <property type="entry name" value="tRNA_Adenine-N(6)_MTase"/>
</dbReference>
<dbReference type="SUPFAM" id="SSF53335">
    <property type="entry name" value="S-adenosyl-L-methionine-dependent methyltransferases"/>
    <property type="match status" value="1"/>
</dbReference>
<dbReference type="GO" id="GO:0008168">
    <property type="term" value="F:methyltransferase activity"/>
    <property type="evidence" value="ECO:0007669"/>
    <property type="project" value="InterPro"/>
</dbReference>
<feature type="domain" description="Methyltransferase small" evidence="1">
    <location>
        <begin position="35"/>
        <end position="175"/>
    </location>
</feature>
<evidence type="ECO:0000313" key="2">
    <source>
        <dbReference type="EMBL" id="RKD32893.1"/>
    </source>
</evidence>
<evidence type="ECO:0000259" key="1">
    <source>
        <dbReference type="Pfam" id="PF05175"/>
    </source>
</evidence>
<name>A0A419T648_9FIRM</name>